<comment type="caution">
    <text evidence="2">The sequence shown here is derived from an EMBL/GenBank/DDBJ whole genome shotgun (WGS) entry which is preliminary data.</text>
</comment>
<protein>
    <submittedName>
        <fullName evidence="2">RimJ/RimL family protein N-acetyltransferase</fullName>
    </submittedName>
</protein>
<dbReference type="SUPFAM" id="SSF55729">
    <property type="entry name" value="Acyl-CoA N-acyltransferases (Nat)"/>
    <property type="match status" value="1"/>
</dbReference>
<evidence type="ECO:0000313" key="3">
    <source>
        <dbReference type="Proteomes" id="UP001235712"/>
    </source>
</evidence>
<dbReference type="RefSeq" id="WP_307245631.1">
    <property type="nucleotide sequence ID" value="NZ_JAUSQZ010000001.1"/>
</dbReference>
<name>A0ABT9P6Z3_9ACTN</name>
<sequence length="179" mass="20204">MSELRTARLILRNVTPDDAAGVHAYAGDPEVCRFMVWGPNTPAESQRFVEEQLAVLADPARTSFNQLVTLAETGEVIGGIELRLLSEQHRRAEFGYVYRRDVWGQGYATEAARALVTWAFEHFGLNRIEATCDPENKASEAVLRKVGLQCEGLSRRHMKLRDGWRDSLQFAILSDDERP</sequence>
<gene>
    <name evidence="2" type="ORF">J2S57_004192</name>
</gene>
<dbReference type="CDD" id="cd04301">
    <property type="entry name" value="NAT_SF"/>
    <property type="match status" value="1"/>
</dbReference>
<dbReference type="PANTHER" id="PTHR43441">
    <property type="entry name" value="RIBOSOMAL-PROTEIN-SERINE ACETYLTRANSFERASE"/>
    <property type="match status" value="1"/>
</dbReference>
<dbReference type="Gene3D" id="3.40.630.30">
    <property type="match status" value="1"/>
</dbReference>
<dbReference type="InterPro" id="IPR051908">
    <property type="entry name" value="Ribosomal_N-acetyltransferase"/>
</dbReference>
<dbReference type="PROSITE" id="PS51186">
    <property type="entry name" value="GNAT"/>
    <property type="match status" value="1"/>
</dbReference>
<evidence type="ECO:0000313" key="2">
    <source>
        <dbReference type="EMBL" id="MDP9828443.1"/>
    </source>
</evidence>
<dbReference type="InterPro" id="IPR000182">
    <property type="entry name" value="GNAT_dom"/>
</dbReference>
<keyword evidence="3" id="KW-1185">Reference proteome</keyword>
<dbReference type="PANTHER" id="PTHR43441:SF11">
    <property type="entry name" value="RIBOSOMAL-PROTEIN-SERINE ACETYLTRANSFERASE"/>
    <property type="match status" value="1"/>
</dbReference>
<organism evidence="2 3">
    <name type="scientific">Kineosporia succinea</name>
    <dbReference type="NCBI Taxonomy" id="84632"/>
    <lineage>
        <taxon>Bacteria</taxon>
        <taxon>Bacillati</taxon>
        <taxon>Actinomycetota</taxon>
        <taxon>Actinomycetes</taxon>
        <taxon>Kineosporiales</taxon>
        <taxon>Kineosporiaceae</taxon>
        <taxon>Kineosporia</taxon>
    </lineage>
</organism>
<feature type="domain" description="N-acetyltransferase" evidence="1">
    <location>
        <begin position="9"/>
        <end position="179"/>
    </location>
</feature>
<reference evidence="2 3" key="1">
    <citation type="submission" date="2023-07" db="EMBL/GenBank/DDBJ databases">
        <title>Sequencing the genomes of 1000 actinobacteria strains.</title>
        <authorList>
            <person name="Klenk H.-P."/>
        </authorList>
    </citation>
    <scope>NUCLEOTIDE SEQUENCE [LARGE SCALE GENOMIC DNA]</scope>
    <source>
        <strain evidence="2 3">DSM 44388</strain>
    </source>
</reference>
<dbReference type="EMBL" id="JAUSQZ010000001">
    <property type="protein sequence ID" value="MDP9828443.1"/>
    <property type="molecule type" value="Genomic_DNA"/>
</dbReference>
<proteinExistence type="predicted"/>
<accession>A0ABT9P6Z3</accession>
<dbReference type="InterPro" id="IPR016181">
    <property type="entry name" value="Acyl_CoA_acyltransferase"/>
</dbReference>
<dbReference type="Pfam" id="PF13302">
    <property type="entry name" value="Acetyltransf_3"/>
    <property type="match status" value="1"/>
</dbReference>
<evidence type="ECO:0000259" key="1">
    <source>
        <dbReference type="PROSITE" id="PS51186"/>
    </source>
</evidence>
<dbReference type="Proteomes" id="UP001235712">
    <property type="component" value="Unassembled WGS sequence"/>
</dbReference>